<evidence type="ECO:0000313" key="3">
    <source>
        <dbReference type="Proteomes" id="UP000521943"/>
    </source>
</evidence>
<evidence type="ECO:0000256" key="1">
    <source>
        <dbReference type="SAM" id="MobiDB-lite"/>
    </source>
</evidence>
<protein>
    <submittedName>
        <fullName evidence="2">Uncharacterized protein</fullName>
    </submittedName>
</protein>
<dbReference type="Proteomes" id="UP000521943">
    <property type="component" value="Unassembled WGS sequence"/>
</dbReference>
<feature type="compositionally biased region" description="Low complexity" evidence="1">
    <location>
        <begin position="260"/>
        <end position="276"/>
    </location>
</feature>
<evidence type="ECO:0000313" key="2">
    <source>
        <dbReference type="EMBL" id="KAF6752683.1"/>
    </source>
</evidence>
<comment type="caution">
    <text evidence="2">The sequence shown here is derived from an EMBL/GenBank/DDBJ whole genome shotgun (WGS) entry which is preliminary data.</text>
</comment>
<sequence>MWCPEATTNFLPYDPEVDEPVIVPTVEAEDEFIEISLRNEPGIEGALSETRSRSLDAILKSYAWICQATPPTKVPSPSTEIEITKPARAKLLDLLIQFPLPPSYKTDRETQASSNFPASGTSLLRRLTKTKKNVRASEEGVGHEVITDAIQNPEPTTRRQDGTSTVWLVNIGRQDADLSETEFDSYADWTHSMRRGARSSICPSNFPLGSESVKKDAEWIAEWRDDMSTVLQGFQEVHKRGEDEDFRQLLAKMSVSTEGYLSSSGSLRDDSGTSGSHVVRWSSKSSGESCLGQRLTGG</sequence>
<feature type="region of interest" description="Disordered" evidence="1">
    <location>
        <begin position="260"/>
        <end position="298"/>
    </location>
</feature>
<reference evidence="2 3" key="1">
    <citation type="submission" date="2020-07" db="EMBL/GenBank/DDBJ databases">
        <title>Comparative genomics of pyrophilous fungi reveals a link between fire events and developmental genes.</title>
        <authorList>
            <consortium name="DOE Joint Genome Institute"/>
            <person name="Steindorff A.S."/>
            <person name="Carver A."/>
            <person name="Calhoun S."/>
            <person name="Stillman K."/>
            <person name="Liu H."/>
            <person name="Lipzen A."/>
            <person name="Pangilinan J."/>
            <person name="Labutti K."/>
            <person name="Bruns T.D."/>
            <person name="Grigoriev I.V."/>
        </authorList>
    </citation>
    <scope>NUCLEOTIDE SEQUENCE [LARGE SCALE GENOMIC DNA]</scope>
    <source>
        <strain evidence="2 3">CBS 144469</strain>
    </source>
</reference>
<dbReference type="EMBL" id="JACGCI010000043">
    <property type="protein sequence ID" value="KAF6752683.1"/>
    <property type="molecule type" value="Genomic_DNA"/>
</dbReference>
<organism evidence="2 3">
    <name type="scientific">Ephemerocybe angulata</name>
    <dbReference type="NCBI Taxonomy" id="980116"/>
    <lineage>
        <taxon>Eukaryota</taxon>
        <taxon>Fungi</taxon>
        <taxon>Dikarya</taxon>
        <taxon>Basidiomycota</taxon>
        <taxon>Agaricomycotina</taxon>
        <taxon>Agaricomycetes</taxon>
        <taxon>Agaricomycetidae</taxon>
        <taxon>Agaricales</taxon>
        <taxon>Agaricineae</taxon>
        <taxon>Psathyrellaceae</taxon>
        <taxon>Ephemerocybe</taxon>
    </lineage>
</organism>
<dbReference type="OrthoDB" id="10315802at2759"/>
<gene>
    <name evidence="2" type="ORF">DFP72DRAFT_904540</name>
</gene>
<accession>A0A8H6HT18</accession>
<dbReference type="AlphaFoldDB" id="A0A8H6HT18"/>
<keyword evidence="3" id="KW-1185">Reference proteome</keyword>
<proteinExistence type="predicted"/>
<name>A0A8H6HT18_9AGAR</name>